<organism evidence="2 3">
    <name type="scientific">Halobacillus seohaensis</name>
    <dbReference type="NCBI Taxonomy" id="447421"/>
    <lineage>
        <taxon>Bacteria</taxon>
        <taxon>Bacillati</taxon>
        <taxon>Bacillota</taxon>
        <taxon>Bacilli</taxon>
        <taxon>Bacillales</taxon>
        <taxon>Bacillaceae</taxon>
        <taxon>Halobacillus</taxon>
    </lineage>
</organism>
<sequence length="42" mass="5185">MRKREEPKFSQEDVDRIVKQRLARERKEMTGTRNPQNKGRRE</sequence>
<accession>A0ABW2ENE3</accession>
<dbReference type="EMBL" id="JBHSZV010000032">
    <property type="protein sequence ID" value="MFC7062752.1"/>
    <property type="molecule type" value="Genomic_DNA"/>
</dbReference>
<feature type="compositionally biased region" description="Polar residues" evidence="1">
    <location>
        <begin position="31"/>
        <end position="42"/>
    </location>
</feature>
<keyword evidence="3" id="KW-1185">Reference proteome</keyword>
<reference evidence="3" key="1">
    <citation type="journal article" date="2019" name="Int. J. Syst. Evol. Microbiol.">
        <title>The Global Catalogue of Microorganisms (GCM) 10K type strain sequencing project: providing services to taxonomists for standard genome sequencing and annotation.</title>
        <authorList>
            <consortium name="The Broad Institute Genomics Platform"/>
            <consortium name="The Broad Institute Genome Sequencing Center for Infectious Disease"/>
            <person name="Wu L."/>
            <person name="Ma J."/>
        </authorList>
    </citation>
    <scope>NUCLEOTIDE SEQUENCE [LARGE SCALE GENOMIC DNA]</scope>
    <source>
        <strain evidence="3">CGMCC 4.1621</strain>
    </source>
</reference>
<evidence type="ECO:0000256" key="1">
    <source>
        <dbReference type="SAM" id="MobiDB-lite"/>
    </source>
</evidence>
<comment type="caution">
    <text evidence="2">The sequence shown here is derived from an EMBL/GenBank/DDBJ whole genome shotgun (WGS) entry which is preliminary data.</text>
</comment>
<protein>
    <submittedName>
        <fullName evidence="2">Uncharacterized protein</fullName>
    </submittedName>
</protein>
<feature type="compositionally biased region" description="Basic and acidic residues" evidence="1">
    <location>
        <begin position="1"/>
        <end position="30"/>
    </location>
</feature>
<evidence type="ECO:0000313" key="2">
    <source>
        <dbReference type="EMBL" id="MFC7062752.1"/>
    </source>
</evidence>
<dbReference type="RefSeq" id="WP_390217178.1">
    <property type="nucleotide sequence ID" value="NZ_JBHSZV010000032.1"/>
</dbReference>
<feature type="region of interest" description="Disordered" evidence="1">
    <location>
        <begin position="1"/>
        <end position="42"/>
    </location>
</feature>
<evidence type="ECO:0000313" key="3">
    <source>
        <dbReference type="Proteomes" id="UP001596410"/>
    </source>
</evidence>
<gene>
    <name evidence="2" type="ORF">ACFQIC_12905</name>
</gene>
<name>A0ABW2ENE3_9BACI</name>
<proteinExistence type="predicted"/>
<dbReference type="Proteomes" id="UP001596410">
    <property type="component" value="Unassembled WGS sequence"/>
</dbReference>